<dbReference type="InterPro" id="IPR016410">
    <property type="entry name" value="Phage_imm"/>
</dbReference>
<proteinExistence type="predicted"/>
<dbReference type="OrthoDB" id="9814116at2"/>
<accession>A0A1H4LYB3</accession>
<keyword evidence="1" id="KW-1133">Transmembrane helix</keyword>
<evidence type="ECO:0000313" key="2">
    <source>
        <dbReference type="EMBL" id="SEB75703.1"/>
    </source>
</evidence>
<dbReference type="RefSeq" id="WP_074653403.1">
    <property type="nucleotide sequence ID" value="NZ_FNSD01000001.1"/>
</dbReference>
<reference evidence="2 3" key="1">
    <citation type="submission" date="2016-10" db="EMBL/GenBank/DDBJ databases">
        <authorList>
            <person name="de Groot N.N."/>
        </authorList>
    </citation>
    <scope>NUCLEOTIDE SEQUENCE [LARGE SCALE GENOMIC DNA]</scope>
    <source>
        <strain evidence="2 3">AB35.6</strain>
    </source>
</reference>
<dbReference type="Proteomes" id="UP000182409">
    <property type="component" value="Unassembled WGS sequence"/>
</dbReference>
<organism evidence="2 3">
    <name type="scientific">Terriglobus roseus</name>
    <dbReference type="NCBI Taxonomy" id="392734"/>
    <lineage>
        <taxon>Bacteria</taxon>
        <taxon>Pseudomonadati</taxon>
        <taxon>Acidobacteriota</taxon>
        <taxon>Terriglobia</taxon>
        <taxon>Terriglobales</taxon>
        <taxon>Acidobacteriaceae</taxon>
        <taxon>Terriglobus</taxon>
    </lineage>
</organism>
<gene>
    <name evidence="2" type="ORF">SAMN05443244_1757</name>
</gene>
<evidence type="ECO:0000256" key="1">
    <source>
        <dbReference type="SAM" id="Phobius"/>
    </source>
</evidence>
<evidence type="ECO:0000313" key="3">
    <source>
        <dbReference type="Proteomes" id="UP000182409"/>
    </source>
</evidence>
<keyword evidence="1" id="KW-0812">Transmembrane</keyword>
<sequence length="78" mass="8779">MITFALLCVLYFLPSILAARRGHGVAGVLLLNLLFGWTGIGWAAMMVWALLSMPRSVYMPVPYGSPYIRGRCAQWERF</sequence>
<protein>
    <submittedName>
        <fullName evidence="2">Superinfection immunity protein</fullName>
    </submittedName>
</protein>
<name>A0A1H4LYB3_9BACT</name>
<dbReference type="Pfam" id="PF14373">
    <property type="entry name" value="Imm_superinfect"/>
    <property type="match status" value="1"/>
</dbReference>
<dbReference type="EMBL" id="FNSD01000001">
    <property type="protein sequence ID" value="SEB75703.1"/>
    <property type="molecule type" value="Genomic_DNA"/>
</dbReference>
<dbReference type="AlphaFoldDB" id="A0A1H4LYB3"/>
<keyword evidence="1" id="KW-0472">Membrane</keyword>
<feature type="transmembrane region" description="Helical" evidence="1">
    <location>
        <begin position="28"/>
        <end position="51"/>
    </location>
</feature>